<comment type="catalytic activity">
    <reaction evidence="9">
        <text>L-seryl-[protein] + ATP = O-phospho-L-seryl-[protein] + ADP + H(+)</text>
        <dbReference type="Rhea" id="RHEA:17989"/>
        <dbReference type="Rhea" id="RHEA-COMP:9863"/>
        <dbReference type="Rhea" id="RHEA-COMP:11604"/>
        <dbReference type="ChEBI" id="CHEBI:15378"/>
        <dbReference type="ChEBI" id="CHEBI:29999"/>
        <dbReference type="ChEBI" id="CHEBI:30616"/>
        <dbReference type="ChEBI" id="CHEBI:83421"/>
        <dbReference type="ChEBI" id="CHEBI:456216"/>
        <dbReference type="EC" id="2.7.11.1"/>
    </reaction>
</comment>
<dbReference type="Pfam" id="PF00069">
    <property type="entry name" value="Pkinase"/>
    <property type="match status" value="1"/>
</dbReference>
<dbReference type="GO" id="GO:0045717">
    <property type="term" value="P:negative regulation of fatty acid biosynthetic process"/>
    <property type="evidence" value="ECO:0007669"/>
    <property type="project" value="UniProtKB-ARBA"/>
</dbReference>
<keyword evidence="4" id="KW-0677">Repeat</keyword>
<dbReference type="InterPro" id="IPR008271">
    <property type="entry name" value="Ser/Thr_kinase_AS"/>
</dbReference>
<evidence type="ECO:0000256" key="7">
    <source>
        <dbReference type="ARBA" id="ARBA00022840"/>
    </source>
</evidence>
<dbReference type="InterPro" id="IPR017441">
    <property type="entry name" value="Protein_kinase_ATP_BS"/>
</dbReference>
<keyword evidence="7 10" id="KW-0067">ATP-binding</keyword>
<dbReference type="PANTHER" id="PTHR43289:SF6">
    <property type="entry name" value="SERINE_THREONINE-PROTEIN KINASE NEKL-3"/>
    <property type="match status" value="1"/>
</dbReference>
<keyword evidence="6 15" id="KW-0418">Kinase</keyword>
<dbReference type="Pfam" id="PF03793">
    <property type="entry name" value="PASTA"/>
    <property type="match status" value="3"/>
</dbReference>
<feature type="domain" description="Protein kinase" evidence="13">
    <location>
        <begin position="27"/>
        <end position="295"/>
    </location>
</feature>
<dbReference type="InterPro" id="IPR000719">
    <property type="entry name" value="Prot_kinase_dom"/>
</dbReference>
<dbReference type="RefSeq" id="WP_062094386.1">
    <property type="nucleotide sequence ID" value="NZ_CP043010.1"/>
</dbReference>
<keyword evidence="5 10" id="KW-0547">Nucleotide-binding</keyword>
<sequence length="643" mass="68217">MTSSRQGPAHREEGTSVSEQRILNGRYELGELIGRGGMADVYRGTDTLLGRTIAVKVLRADLARDPQFQARFKREAQAVAALNHASIVAIFDTGEYSIPGGPGEDVRVPYIVMEFVAGRTLRDMIKAKELTVEGSIGYTLGVLSALEYSHRAGIVHRDIKPANVMVCADTGEVKVMDFGIARAMADSSATMTQTQAVVGTAQYLSPEQARGETVDARSDLYSAGCLLYELLTGRPPFVGDSPVSVAYQHVRETPDKASIHNPDVSEALDSVLAKALQKNRDDRFQDAAAFRRALRAASNGVPVPAVPASEAPTDPNDLVDDDNPSTQLLSATAVGFLNVDQINDDPEHADYAEPQGYALRQADDDLPLGLPPERERTARQKSRRRAWAATLAIFTILVLAGAGFWIYSVVNAAPPAPAKVAVPAVANMSESQALQELYGAKLVPKTTRVASDTVAKDMAIGTSPDAGAMLEQNAEVVLNISSGPSSVTIPKDIAGRTEPDARDYLKRLGITGAISTVRTHSPTVPFGLVITTGPAPGAPIAAGSNVELQVSSGRVLMPQLAGLTQAEAEALLKENGLLMAVVEQENTQVEPGKVTAQSDAANTEVEQGKTITVTLAKAPAPEPTPTPKPTETDKPKPTPTKKD</sequence>
<feature type="compositionally biased region" description="Low complexity" evidence="11">
    <location>
        <begin position="301"/>
        <end position="312"/>
    </location>
</feature>
<dbReference type="EC" id="2.7.11.1" evidence="1"/>
<dbReference type="GO" id="GO:0004674">
    <property type="term" value="F:protein serine/threonine kinase activity"/>
    <property type="evidence" value="ECO:0007669"/>
    <property type="project" value="UniProtKB-KW"/>
</dbReference>
<keyword evidence="2" id="KW-0723">Serine/threonine-protein kinase</keyword>
<evidence type="ECO:0000256" key="6">
    <source>
        <dbReference type="ARBA" id="ARBA00022777"/>
    </source>
</evidence>
<dbReference type="PROSITE" id="PS00108">
    <property type="entry name" value="PROTEIN_KINASE_ST"/>
    <property type="match status" value="1"/>
</dbReference>
<dbReference type="GO" id="GO:0005524">
    <property type="term" value="F:ATP binding"/>
    <property type="evidence" value="ECO:0007669"/>
    <property type="project" value="UniProtKB-UniRule"/>
</dbReference>
<feature type="binding site" evidence="10">
    <location>
        <position position="56"/>
    </location>
    <ligand>
        <name>ATP</name>
        <dbReference type="ChEBI" id="CHEBI:30616"/>
    </ligand>
</feature>
<evidence type="ECO:0000259" key="13">
    <source>
        <dbReference type="PROSITE" id="PS50011"/>
    </source>
</evidence>
<dbReference type="SMART" id="SM00740">
    <property type="entry name" value="PASTA"/>
    <property type="match status" value="3"/>
</dbReference>
<evidence type="ECO:0000256" key="1">
    <source>
        <dbReference type="ARBA" id="ARBA00012513"/>
    </source>
</evidence>
<keyword evidence="12" id="KW-0472">Membrane</keyword>
<dbReference type="FunFam" id="1.10.510.10:FF:000021">
    <property type="entry name" value="Serine/threonine protein kinase"/>
    <property type="match status" value="1"/>
</dbReference>
<proteinExistence type="predicted"/>
<feature type="region of interest" description="Disordered" evidence="11">
    <location>
        <begin position="362"/>
        <end position="381"/>
    </location>
</feature>
<keyword evidence="3" id="KW-0808">Transferase</keyword>
<keyword evidence="12" id="KW-0812">Transmembrane</keyword>
<feature type="region of interest" description="Disordered" evidence="11">
    <location>
        <begin position="612"/>
        <end position="643"/>
    </location>
</feature>
<protein>
    <recommendedName>
        <fullName evidence="1">non-specific serine/threonine protein kinase</fullName>
        <ecNumber evidence="1">2.7.11.1</ecNumber>
    </recommendedName>
</protein>
<evidence type="ECO:0000256" key="9">
    <source>
        <dbReference type="ARBA" id="ARBA00048679"/>
    </source>
</evidence>
<feature type="domain" description="PASTA" evidence="14">
    <location>
        <begin position="416"/>
        <end position="482"/>
    </location>
</feature>
<evidence type="ECO:0000256" key="5">
    <source>
        <dbReference type="ARBA" id="ARBA00022741"/>
    </source>
</evidence>
<dbReference type="CDD" id="cd06577">
    <property type="entry name" value="PASTA_pknB"/>
    <property type="match status" value="3"/>
</dbReference>
<evidence type="ECO:0000259" key="14">
    <source>
        <dbReference type="PROSITE" id="PS51178"/>
    </source>
</evidence>
<evidence type="ECO:0000256" key="2">
    <source>
        <dbReference type="ARBA" id="ARBA00022527"/>
    </source>
</evidence>
<name>A0AAX3EHV7_PAEUR</name>
<evidence type="ECO:0000256" key="12">
    <source>
        <dbReference type="SAM" id="Phobius"/>
    </source>
</evidence>
<gene>
    <name evidence="15" type="primary">pknB</name>
    <name evidence="15" type="ORF">NL394_00140</name>
</gene>
<dbReference type="PANTHER" id="PTHR43289">
    <property type="entry name" value="MITOGEN-ACTIVATED PROTEIN KINASE KINASE KINASE 20-RELATED"/>
    <property type="match status" value="1"/>
</dbReference>
<reference evidence="15" key="1">
    <citation type="submission" date="2022-07" db="EMBL/GenBank/DDBJ databases">
        <authorList>
            <person name="Wu T."/>
        </authorList>
    </citation>
    <scope>NUCLEOTIDE SEQUENCE</scope>
    <source>
        <strain evidence="15">SD-1</strain>
    </source>
</reference>
<organism evidence="15 16">
    <name type="scientific">Paenarthrobacter ureafaciens</name>
    <dbReference type="NCBI Taxonomy" id="37931"/>
    <lineage>
        <taxon>Bacteria</taxon>
        <taxon>Bacillati</taxon>
        <taxon>Actinomycetota</taxon>
        <taxon>Actinomycetes</taxon>
        <taxon>Micrococcales</taxon>
        <taxon>Micrococcaceae</taxon>
        <taxon>Paenarthrobacter</taxon>
    </lineage>
</organism>
<feature type="compositionally biased region" description="Basic and acidic residues" evidence="11">
    <location>
        <begin position="630"/>
        <end position="643"/>
    </location>
</feature>
<comment type="catalytic activity">
    <reaction evidence="8">
        <text>L-threonyl-[protein] + ATP = O-phospho-L-threonyl-[protein] + ADP + H(+)</text>
        <dbReference type="Rhea" id="RHEA:46608"/>
        <dbReference type="Rhea" id="RHEA-COMP:11060"/>
        <dbReference type="Rhea" id="RHEA-COMP:11605"/>
        <dbReference type="ChEBI" id="CHEBI:15378"/>
        <dbReference type="ChEBI" id="CHEBI:30013"/>
        <dbReference type="ChEBI" id="CHEBI:30616"/>
        <dbReference type="ChEBI" id="CHEBI:61977"/>
        <dbReference type="ChEBI" id="CHEBI:456216"/>
        <dbReference type="EC" id="2.7.11.1"/>
    </reaction>
</comment>
<keyword evidence="12" id="KW-1133">Transmembrane helix</keyword>
<dbReference type="Gene3D" id="3.30.10.20">
    <property type="match status" value="3"/>
</dbReference>
<evidence type="ECO:0000256" key="10">
    <source>
        <dbReference type="PROSITE-ProRule" id="PRU10141"/>
    </source>
</evidence>
<dbReference type="PROSITE" id="PS00107">
    <property type="entry name" value="PROTEIN_KINASE_ATP"/>
    <property type="match status" value="1"/>
</dbReference>
<dbReference type="SUPFAM" id="SSF54184">
    <property type="entry name" value="Penicillin-binding protein 2x (pbp-2x), c-terminal domain"/>
    <property type="match status" value="1"/>
</dbReference>
<dbReference type="CDD" id="cd14014">
    <property type="entry name" value="STKc_PknB_like"/>
    <property type="match status" value="1"/>
</dbReference>
<keyword evidence="16" id="KW-1185">Reference proteome</keyword>
<dbReference type="AlphaFoldDB" id="A0AAX3EHV7"/>
<evidence type="ECO:0000256" key="4">
    <source>
        <dbReference type="ARBA" id="ARBA00022737"/>
    </source>
</evidence>
<evidence type="ECO:0000313" key="15">
    <source>
        <dbReference type="EMBL" id="UYV97707.1"/>
    </source>
</evidence>
<feature type="domain" description="PASTA" evidence="14">
    <location>
        <begin position="549"/>
        <end position="617"/>
    </location>
</feature>
<dbReference type="SMART" id="SM00220">
    <property type="entry name" value="S_TKc"/>
    <property type="match status" value="1"/>
</dbReference>
<evidence type="ECO:0000256" key="11">
    <source>
        <dbReference type="SAM" id="MobiDB-lite"/>
    </source>
</evidence>
<evidence type="ECO:0000256" key="3">
    <source>
        <dbReference type="ARBA" id="ARBA00022679"/>
    </source>
</evidence>
<feature type="transmembrane region" description="Helical" evidence="12">
    <location>
        <begin position="386"/>
        <end position="407"/>
    </location>
</feature>
<accession>A0AAX3EHV7</accession>
<dbReference type="NCBIfam" id="NF033483">
    <property type="entry name" value="PknB_PASTA_kin"/>
    <property type="match status" value="1"/>
</dbReference>
<dbReference type="PROSITE" id="PS51178">
    <property type="entry name" value="PASTA"/>
    <property type="match status" value="2"/>
</dbReference>
<dbReference type="InterPro" id="IPR011009">
    <property type="entry name" value="Kinase-like_dom_sf"/>
</dbReference>
<dbReference type="SUPFAM" id="SSF56112">
    <property type="entry name" value="Protein kinase-like (PK-like)"/>
    <property type="match status" value="1"/>
</dbReference>
<evidence type="ECO:0000313" key="16">
    <source>
        <dbReference type="Proteomes" id="UP001163293"/>
    </source>
</evidence>
<dbReference type="Proteomes" id="UP001163293">
    <property type="component" value="Chromosome"/>
</dbReference>
<dbReference type="Gene3D" id="1.10.510.10">
    <property type="entry name" value="Transferase(Phosphotransferase) domain 1"/>
    <property type="match status" value="1"/>
</dbReference>
<feature type="region of interest" description="Disordered" evidence="11">
    <location>
        <begin position="301"/>
        <end position="323"/>
    </location>
</feature>
<dbReference type="PROSITE" id="PS50011">
    <property type="entry name" value="PROTEIN_KINASE_DOM"/>
    <property type="match status" value="1"/>
</dbReference>
<dbReference type="FunFam" id="3.30.200.20:FF:000035">
    <property type="entry name" value="Serine/threonine protein kinase Stk1"/>
    <property type="match status" value="1"/>
</dbReference>
<evidence type="ECO:0000256" key="8">
    <source>
        <dbReference type="ARBA" id="ARBA00047899"/>
    </source>
</evidence>
<dbReference type="Gene3D" id="3.30.200.20">
    <property type="entry name" value="Phosphorylase Kinase, domain 1"/>
    <property type="match status" value="1"/>
</dbReference>
<dbReference type="InterPro" id="IPR005543">
    <property type="entry name" value="PASTA_dom"/>
</dbReference>
<dbReference type="EMBL" id="CP101185">
    <property type="protein sequence ID" value="UYV97707.1"/>
    <property type="molecule type" value="Genomic_DNA"/>
</dbReference>